<keyword evidence="7" id="KW-0520">NAD</keyword>
<dbReference type="InterPro" id="IPR013154">
    <property type="entry name" value="ADH-like_N"/>
</dbReference>
<evidence type="ECO:0000256" key="4">
    <source>
        <dbReference type="ARBA" id="ARBA00022723"/>
    </source>
</evidence>
<dbReference type="Gene3D" id="3.40.50.720">
    <property type="entry name" value="NAD(P)-binding Rossmann-like Domain"/>
    <property type="match status" value="1"/>
</dbReference>
<dbReference type="EMBL" id="FNGY01000006">
    <property type="protein sequence ID" value="SDN05948.1"/>
    <property type="molecule type" value="Genomic_DNA"/>
</dbReference>
<dbReference type="GO" id="GO:0004022">
    <property type="term" value="F:alcohol dehydrogenase (NAD+) activity"/>
    <property type="evidence" value="ECO:0007669"/>
    <property type="project" value="UniProtKB-EC"/>
</dbReference>
<dbReference type="Pfam" id="PF00107">
    <property type="entry name" value="ADH_zinc_N"/>
    <property type="match status" value="1"/>
</dbReference>
<dbReference type="PANTHER" id="PTHR42940:SF3">
    <property type="entry name" value="ALCOHOL DEHYDROGENASE 1-RELATED"/>
    <property type="match status" value="1"/>
</dbReference>
<dbReference type="GO" id="GO:0046872">
    <property type="term" value="F:metal ion binding"/>
    <property type="evidence" value="ECO:0007669"/>
    <property type="project" value="UniProtKB-KW"/>
</dbReference>
<gene>
    <name evidence="10" type="ORF">SAMN05421820_10649</name>
</gene>
<organism evidence="10 11">
    <name type="scientific">Pedobacter steynii</name>
    <dbReference type="NCBI Taxonomy" id="430522"/>
    <lineage>
        <taxon>Bacteria</taxon>
        <taxon>Pseudomonadati</taxon>
        <taxon>Bacteroidota</taxon>
        <taxon>Sphingobacteriia</taxon>
        <taxon>Sphingobacteriales</taxon>
        <taxon>Sphingobacteriaceae</taxon>
        <taxon>Pedobacter</taxon>
    </lineage>
</organism>
<dbReference type="GO" id="GO:0005737">
    <property type="term" value="C:cytoplasm"/>
    <property type="evidence" value="ECO:0007669"/>
    <property type="project" value="TreeGrafter"/>
</dbReference>
<keyword evidence="4" id="KW-0479">Metal-binding</keyword>
<proteinExistence type="inferred from homology"/>
<keyword evidence="6" id="KW-0560">Oxidoreductase</keyword>
<dbReference type="Pfam" id="PF08240">
    <property type="entry name" value="ADH_N"/>
    <property type="match status" value="1"/>
</dbReference>
<protein>
    <recommendedName>
        <fullName evidence="3">alcohol dehydrogenase</fullName>
        <ecNumber evidence="3">1.1.1.1</ecNumber>
    </recommendedName>
</protein>
<dbReference type="CDD" id="cd08231">
    <property type="entry name" value="MDR_TM0436_like"/>
    <property type="match status" value="1"/>
</dbReference>
<evidence type="ECO:0000256" key="6">
    <source>
        <dbReference type="ARBA" id="ARBA00023002"/>
    </source>
</evidence>
<keyword evidence="11" id="KW-1185">Reference proteome</keyword>
<feature type="domain" description="Alcohol dehydrogenase-like N-terminal" evidence="9">
    <location>
        <begin position="36"/>
        <end position="158"/>
    </location>
</feature>
<evidence type="ECO:0000256" key="7">
    <source>
        <dbReference type="ARBA" id="ARBA00023027"/>
    </source>
</evidence>
<dbReference type="SUPFAM" id="SSF50129">
    <property type="entry name" value="GroES-like"/>
    <property type="match status" value="1"/>
</dbReference>
<dbReference type="SUPFAM" id="SSF51735">
    <property type="entry name" value="NAD(P)-binding Rossmann-fold domains"/>
    <property type="match status" value="1"/>
</dbReference>
<evidence type="ECO:0000259" key="8">
    <source>
        <dbReference type="Pfam" id="PF00107"/>
    </source>
</evidence>
<reference evidence="11" key="1">
    <citation type="submission" date="2016-10" db="EMBL/GenBank/DDBJ databases">
        <authorList>
            <person name="Varghese N."/>
            <person name="Submissions S."/>
        </authorList>
    </citation>
    <scope>NUCLEOTIDE SEQUENCE [LARGE SCALE GENOMIC DNA]</scope>
    <source>
        <strain evidence="11">DSM 19110</strain>
    </source>
</reference>
<dbReference type="InterPro" id="IPR013149">
    <property type="entry name" value="ADH-like_C"/>
</dbReference>
<comment type="cofactor">
    <cofactor evidence="1">
        <name>Zn(2+)</name>
        <dbReference type="ChEBI" id="CHEBI:29105"/>
    </cofactor>
</comment>
<evidence type="ECO:0000256" key="5">
    <source>
        <dbReference type="ARBA" id="ARBA00022833"/>
    </source>
</evidence>
<dbReference type="InterPro" id="IPR011032">
    <property type="entry name" value="GroES-like_sf"/>
</dbReference>
<comment type="similarity">
    <text evidence="2">Belongs to the zinc-containing alcohol dehydrogenase family.</text>
</comment>
<evidence type="ECO:0000313" key="11">
    <source>
        <dbReference type="Proteomes" id="UP000183200"/>
    </source>
</evidence>
<evidence type="ECO:0000256" key="3">
    <source>
        <dbReference type="ARBA" id="ARBA00013190"/>
    </source>
</evidence>
<evidence type="ECO:0000256" key="1">
    <source>
        <dbReference type="ARBA" id="ARBA00001947"/>
    </source>
</evidence>
<dbReference type="Proteomes" id="UP000183200">
    <property type="component" value="Unassembled WGS sequence"/>
</dbReference>
<dbReference type="AlphaFoldDB" id="A0A1G9YA35"/>
<evidence type="ECO:0000313" key="10">
    <source>
        <dbReference type="EMBL" id="SDN05948.1"/>
    </source>
</evidence>
<evidence type="ECO:0000259" key="9">
    <source>
        <dbReference type="Pfam" id="PF08240"/>
    </source>
</evidence>
<name>A0A1G9YA35_9SPHI</name>
<dbReference type="Gene3D" id="3.90.180.10">
    <property type="entry name" value="Medium-chain alcohol dehydrogenases, catalytic domain"/>
    <property type="match status" value="1"/>
</dbReference>
<evidence type="ECO:0000256" key="2">
    <source>
        <dbReference type="ARBA" id="ARBA00008072"/>
    </source>
</evidence>
<feature type="domain" description="Alcohol dehydrogenase-like C-terminal" evidence="8">
    <location>
        <begin position="199"/>
        <end position="325"/>
    </location>
</feature>
<sequence>MRYIKNMQIMKGNIMVFEAAGKKLTSEERAIPALKSGEVLIENLYTTICGSDLHTFAGLRKEKTPTVLGHEIVGRIVTLDKDHPGTDMAGNTLSKGDLVTWAIFCCTPQENWLSKGMPQKSEGLFKYGHAQIIAEDAFHGGLSEYCILKEHTCILKIPEGLPLPIAATINCAMATVAGAMRLAGPVEGKNILITGLGLLGNIAAAMSKIAGAKAVIAVDVIDERLEGSKAFGADFSYNSTKETNLTETLANHKIDVVFDMSGSPDAIEMGIESLTIGGTAIWAGAVFKTRKIGIDAEQVIRKLITIKGLHNYNFEDLQYALNFITDHHLHFPFSEVVSKEFPLAEAQEAFEYAIKHRPLRVGIKMNQ</sequence>
<dbReference type="InterPro" id="IPR036291">
    <property type="entry name" value="NAD(P)-bd_dom_sf"/>
</dbReference>
<accession>A0A1G9YA35</accession>
<keyword evidence="5" id="KW-0862">Zinc</keyword>
<dbReference type="PANTHER" id="PTHR42940">
    <property type="entry name" value="ALCOHOL DEHYDROGENASE 1-RELATED"/>
    <property type="match status" value="1"/>
</dbReference>
<dbReference type="EC" id="1.1.1.1" evidence="3"/>